<accession>A0AA88KPN8</accession>
<dbReference type="EMBL" id="PYSW02000007">
    <property type="protein sequence ID" value="KAG2389633.1"/>
    <property type="molecule type" value="Genomic_DNA"/>
</dbReference>
<feature type="transmembrane region" description="Helical" evidence="1">
    <location>
        <begin position="83"/>
        <end position="107"/>
    </location>
</feature>
<name>A0AA88KPN8_NAELO</name>
<keyword evidence="3" id="KW-1185">Reference proteome</keyword>
<evidence type="ECO:0000313" key="3">
    <source>
        <dbReference type="Proteomes" id="UP000816034"/>
    </source>
</evidence>
<dbReference type="Proteomes" id="UP000816034">
    <property type="component" value="Unassembled WGS sequence"/>
</dbReference>
<reference evidence="2 3" key="1">
    <citation type="journal article" date="2018" name="BMC Genomics">
        <title>The genome of Naegleria lovaniensis, the basis for a comparative approach to unravel pathogenicity factors of the human pathogenic amoeba N. fowleri.</title>
        <authorList>
            <person name="Liechti N."/>
            <person name="Schurch N."/>
            <person name="Bruggmann R."/>
            <person name="Wittwer M."/>
        </authorList>
    </citation>
    <scope>NUCLEOTIDE SEQUENCE [LARGE SCALE GENOMIC DNA]</scope>
    <source>
        <strain evidence="2 3">ATCC 30569</strain>
    </source>
</reference>
<comment type="caution">
    <text evidence="2">The sequence shown here is derived from an EMBL/GenBank/DDBJ whole genome shotgun (WGS) entry which is preliminary data.</text>
</comment>
<proteinExistence type="predicted"/>
<sequence>MMNTQTYPTETAASGAGGLKYDNRYYEREEAHHARDRFWTGFFLSLILFFTLNPLACLPYMLGWRYRKSDVPRARKWGRLSWLMFWATLAAVTCLWLCAIIVIPIAVGTTVGRRDAEAAAAAARQQQQTPP</sequence>
<evidence type="ECO:0000313" key="2">
    <source>
        <dbReference type="EMBL" id="KAG2389633.1"/>
    </source>
</evidence>
<dbReference type="GeneID" id="68106646"/>
<gene>
    <name evidence="2" type="ORF">C9374_014193</name>
</gene>
<protein>
    <submittedName>
        <fullName evidence="2">Uncharacterized protein</fullName>
    </submittedName>
</protein>
<organism evidence="2 3">
    <name type="scientific">Naegleria lovaniensis</name>
    <name type="common">Amoeba</name>
    <dbReference type="NCBI Taxonomy" id="51637"/>
    <lineage>
        <taxon>Eukaryota</taxon>
        <taxon>Discoba</taxon>
        <taxon>Heterolobosea</taxon>
        <taxon>Tetramitia</taxon>
        <taxon>Eutetramitia</taxon>
        <taxon>Vahlkampfiidae</taxon>
        <taxon>Naegleria</taxon>
    </lineage>
</organism>
<evidence type="ECO:0000256" key="1">
    <source>
        <dbReference type="SAM" id="Phobius"/>
    </source>
</evidence>
<dbReference type="AlphaFoldDB" id="A0AA88KPN8"/>
<feature type="transmembrane region" description="Helical" evidence="1">
    <location>
        <begin position="38"/>
        <end position="62"/>
    </location>
</feature>
<keyword evidence="1" id="KW-0812">Transmembrane</keyword>
<keyword evidence="1" id="KW-0472">Membrane</keyword>
<dbReference type="RefSeq" id="XP_044553625.1">
    <property type="nucleotide sequence ID" value="XM_044690153.1"/>
</dbReference>
<keyword evidence="1" id="KW-1133">Transmembrane helix</keyword>